<dbReference type="EMBL" id="AP012299">
    <property type="protein sequence ID" value="BAL84954.1"/>
    <property type="molecule type" value="Genomic_DNA"/>
</dbReference>
<dbReference type="Proteomes" id="UP000007887">
    <property type="component" value="Plasmid pSRC1"/>
</dbReference>
<geneLocation type="plasmid" evidence="1 2">
    <name>pSRC1</name>
</geneLocation>
<gene>
    <name evidence="1" type="ordered locus">SELR_pSRC101470</name>
</gene>
<reference evidence="1 2" key="1">
    <citation type="submission" date="2011-10" db="EMBL/GenBank/DDBJ databases">
        <title>Whole genome sequence of Selenomonas ruminantium subsp. lactilytica TAM6421.</title>
        <authorList>
            <person name="Oguchi A."/>
            <person name="Ankai A."/>
            <person name="Kaneko J."/>
            <person name="Yamada-Narita S."/>
            <person name="Fukui S."/>
            <person name="Takahashi M."/>
            <person name="Onodera T."/>
            <person name="Kojima S."/>
            <person name="Fushimi T."/>
            <person name="Abe N."/>
            <person name="Kamio Y."/>
            <person name="Yamazaki S."/>
            <person name="Fujita N."/>
        </authorList>
    </citation>
    <scope>NUCLEOTIDE SEQUENCE [LARGE SCALE GENOMIC DNA]</scope>
    <source>
        <strain evidence="2">NBRC 103574 / TAM6421</strain>
        <plasmid evidence="1 2">pSRC1</plasmid>
    </source>
</reference>
<dbReference type="KEGG" id="sri:SELR_pSRC101470"/>
<keyword evidence="1" id="KW-0614">Plasmid</keyword>
<protein>
    <submittedName>
        <fullName evidence="1">Uncharacterized protein</fullName>
    </submittedName>
</protein>
<evidence type="ECO:0000313" key="1">
    <source>
        <dbReference type="EMBL" id="BAL84954.1"/>
    </source>
</evidence>
<sequence length="259" mass="29060">MLFGPRMLGVLMMELRKIGVVLAGLIMSMGIVSANPMNSQQQIDILAETGTGNDGWFVEPARDEKWGKWYYAVTDLNHDGNLEILKAKSGFYDDRPCLECEELTGQKGQRRKAVINPAGSAHVPDVLSSESSGKPIVIKEKGSKRYYYIFEEIVMHGEFESDTSKYAVCLDGDLFIAELATKNWRLSGKDGSVRNRYYISDPLKEKVSEKRYNNIVRERFPGAVEKAGKIQWLSAGDVWVSIGKGNIGELLKKSYCNFQ</sequence>
<dbReference type="AlphaFoldDB" id="I0GW17"/>
<dbReference type="HOGENOM" id="CLU_1073222_0_0_9"/>
<organism evidence="1 2">
    <name type="scientific">Selenomonas ruminantium subsp. lactilytica (strain NBRC 103574 / TAM6421)</name>
    <dbReference type="NCBI Taxonomy" id="927704"/>
    <lineage>
        <taxon>Bacteria</taxon>
        <taxon>Bacillati</taxon>
        <taxon>Bacillota</taxon>
        <taxon>Negativicutes</taxon>
        <taxon>Selenomonadales</taxon>
        <taxon>Selenomonadaceae</taxon>
        <taxon>Selenomonas</taxon>
    </lineage>
</organism>
<proteinExistence type="predicted"/>
<accession>I0GW17</accession>
<evidence type="ECO:0000313" key="2">
    <source>
        <dbReference type="Proteomes" id="UP000007887"/>
    </source>
</evidence>
<name>I0GW17_SELRL</name>
<dbReference type="PATRIC" id="fig|927704.6.peg.3071"/>